<dbReference type="InterPro" id="IPR036152">
    <property type="entry name" value="Asp/glu_Ase-like_sf"/>
</dbReference>
<dbReference type="GO" id="GO:0009066">
    <property type="term" value="P:aspartate family amino acid metabolic process"/>
    <property type="evidence" value="ECO:0007669"/>
    <property type="project" value="UniProtKB-ARBA"/>
</dbReference>
<evidence type="ECO:0000256" key="5">
    <source>
        <dbReference type="ARBA" id="ARBA00061199"/>
    </source>
</evidence>
<comment type="similarity">
    <text evidence="5">In the N-terminal section; belongs to the asparaginase 1 family.</text>
</comment>
<keyword evidence="12" id="KW-1185">Reference proteome</keyword>
<protein>
    <recommendedName>
        <fullName evidence="1">asparaginase</fullName>
        <ecNumber evidence="1">3.5.1.1</ecNumber>
    </recommendedName>
</protein>
<dbReference type="PANTHER" id="PTHR11707:SF28">
    <property type="entry name" value="60 KDA LYSOPHOSPHOLIPASE"/>
    <property type="match status" value="1"/>
</dbReference>
<dbReference type="PIRSF" id="PIRSF001220">
    <property type="entry name" value="L-ASNase_gatD"/>
    <property type="match status" value="1"/>
</dbReference>
<reference evidence="11" key="1">
    <citation type="submission" date="2023-10" db="EMBL/GenBank/DDBJ databases">
        <title>Genome assembly of Pristionchus species.</title>
        <authorList>
            <person name="Yoshida K."/>
            <person name="Sommer R.J."/>
        </authorList>
    </citation>
    <scope>NUCLEOTIDE SEQUENCE</scope>
    <source>
        <strain evidence="11">RS5133</strain>
    </source>
</reference>
<dbReference type="SMART" id="SM00870">
    <property type="entry name" value="Asparaginase"/>
    <property type="match status" value="1"/>
</dbReference>
<dbReference type="InterPro" id="IPR040919">
    <property type="entry name" value="Asparaginase_C"/>
</dbReference>
<evidence type="ECO:0000256" key="6">
    <source>
        <dbReference type="PIRSR" id="PIRSR001220-2"/>
    </source>
</evidence>
<dbReference type="SUPFAM" id="SSF53774">
    <property type="entry name" value="Glutaminase/Asparaginase"/>
    <property type="match status" value="1"/>
</dbReference>
<feature type="domain" description="L-asparaginase N-terminal" evidence="9">
    <location>
        <begin position="186"/>
        <end position="398"/>
    </location>
</feature>
<dbReference type="EMBL" id="BTSY01000001">
    <property type="protein sequence ID" value="GMT12222.1"/>
    <property type="molecule type" value="Genomic_DNA"/>
</dbReference>
<dbReference type="InterPro" id="IPR041725">
    <property type="entry name" value="L-asparaginase_I"/>
</dbReference>
<evidence type="ECO:0000256" key="3">
    <source>
        <dbReference type="ARBA" id="ARBA00022801"/>
    </source>
</evidence>
<dbReference type="Gene3D" id="3.40.50.40">
    <property type="match status" value="1"/>
</dbReference>
<feature type="domain" description="Asparaginase/glutaminase C-terminal" evidence="10">
    <location>
        <begin position="417"/>
        <end position="532"/>
    </location>
</feature>
<dbReference type="PROSITE" id="PS51732">
    <property type="entry name" value="ASN_GLN_ASE_3"/>
    <property type="match status" value="1"/>
</dbReference>
<organism evidence="11 12">
    <name type="scientific">Pristionchus fissidentatus</name>
    <dbReference type="NCBI Taxonomy" id="1538716"/>
    <lineage>
        <taxon>Eukaryota</taxon>
        <taxon>Metazoa</taxon>
        <taxon>Ecdysozoa</taxon>
        <taxon>Nematoda</taxon>
        <taxon>Chromadorea</taxon>
        <taxon>Rhabditida</taxon>
        <taxon>Rhabditina</taxon>
        <taxon>Diplogasteromorpha</taxon>
        <taxon>Diplogasteroidea</taxon>
        <taxon>Neodiplogasteridae</taxon>
        <taxon>Pristionchus</taxon>
    </lineage>
</organism>
<feature type="repeat" description="ANK" evidence="7">
    <location>
        <begin position="709"/>
        <end position="741"/>
    </location>
</feature>
<dbReference type="InterPro" id="IPR027473">
    <property type="entry name" value="L-asparaginase_C"/>
</dbReference>
<proteinExistence type="inferred from homology"/>
<evidence type="ECO:0000313" key="12">
    <source>
        <dbReference type="Proteomes" id="UP001432322"/>
    </source>
</evidence>
<dbReference type="InterPro" id="IPR027474">
    <property type="entry name" value="L-asparaginase_N"/>
</dbReference>
<dbReference type="InterPro" id="IPR002110">
    <property type="entry name" value="Ankyrin_rpt"/>
</dbReference>
<evidence type="ECO:0000259" key="9">
    <source>
        <dbReference type="Pfam" id="PF00710"/>
    </source>
</evidence>
<feature type="active site" evidence="8">
    <location>
        <position position="296"/>
    </location>
</feature>
<keyword evidence="3" id="KW-0378">Hydrolase</keyword>
<feature type="non-terminal residue" evidence="11">
    <location>
        <position position="1"/>
    </location>
</feature>
<evidence type="ECO:0000256" key="8">
    <source>
        <dbReference type="PROSITE-ProRule" id="PRU10100"/>
    </source>
</evidence>
<dbReference type="PANTHER" id="PTHR11707">
    <property type="entry name" value="L-ASPARAGINASE"/>
    <property type="match status" value="1"/>
</dbReference>
<keyword evidence="4 7" id="KW-0040">ANK repeat</keyword>
<dbReference type="Gene3D" id="3.40.50.1170">
    <property type="entry name" value="L-asparaginase, N-terminal domain"/>
    <property type="match status" value="1"/>
</dbReference>
<dbReference type="InterPro" id="IPR036770">
    <property type="entry name" value="Ankyrin_rpt-contain_sf"/>
</dbReference>
<dbReference type="Proteomes" id="UP001432322">
    <property type="component" value="Unassembled WGS sequence"/>
</dbReference>
<feature type="binding site" evidence="6">
    <location>
        <position position="265"/>
    </location>
    <ligand>
        <name>substrate</name>
    </ligand>
</feature>
<dbReference type="InterPro" id="IPR027475">
    <property type="entry name" value="Asparaginase/glutaminase_AS2"/>
</dbReference>
<dbReference type="NCBIfam" id="TIGR00519">
    <property type="entry name" value="asnASE_I"/>
    <property type="match status" value="1"/>
</dbReference>
<dbReference type="Gene3D" id="1.25.40.20">
    <property type="entry name" value="Ankyrin repeat-containing domain"/>
    <property type="match status" value="2"/>
</dbReference>
<dbReference type="SUPFAM" id="SSF48403">
    <property type="entry name" value="Ankyrin repeat"/>
    <property type="match status" value="1"/>
</dbReference>
<keyword evidence="2" id="KW-0677">Repeat</keyword>
<comment type="caution">
    <text evidence="11">The sequence shown here is derived from an EMBL/GenBank/DDBJ whole genome shotgun (WGS) entry which is preliminary data.</text>
</comment>
<dbReference type="PRINTS" id="PR00139">
    <property type="entry name" value="ASNGLNASE"/>
</dbReference>
<name>A0AAV5V1J5_9BILA</name>
<evidence type="ECO:0000256" key="4">
    <source>
        <dbReference type="ARBA" id="ARBA00023043"/>
    </source>
</evidence>
<evidence type="ECO:0000259" key="10">
    <source>
        <dbReference type="Pfam" id="PF17763"/>
    </source>
</evidence>
<dbReference type="Pfam" id="PF17763">
    <property type="entry name" value="Asparaginase_C"/>
    <property type="match status" value="1"/>
</dbReference>
<dbReference type="Pfam" id="PF00710">
    <property type="entry name" value="Asparaginase"/>
    <property type="match status" value="1"/>
</dbReference>
<dbReference type="PROSITE" id="PS50297">
    <property type="entry name" value="ANK_REP_REGION"/>
    <property type="match status" value="2"/>
</dbReference>
<evidence type="ECO:0000313" key="11">
    <source>
        <dbReference type="EMBL" id="GMT12222.1"/>
    </source>
</evidence>
<sequence>GGGVLLHGANGSLSFACLSTAPAPLRAASAPSLCGVVPDDAHYYIVDEAPEPGAVASSVRTRRRLGANGAPNAMDGSGWLGGAAFARRLLKEEDMEAQSTGSHKAKSSAVPIVRVDRASVDMEKCDLGSPTRTTPLDESHTPKNLKIYTGSLAKVLSATDLSRELHDSSRPTVGKSGAASLIPESRVLVLYTGGTIGMKSQGGVYSPQSGYLPEVIRTIPPLNDRQFIDEFYANASVTPYSLPPIRNMKKRVIYWIVEYEPLLDSCDMTFDDWIRIASDIRKAYHHYDGFVVLHGTDTLAYTASALSFMMDNLGKPVVITGSQIPVAEVRSDGMDNLIGALVTAGNLDIPEVCVYFNNKLLRGNRTVKTDNSALSAFDSPNMLPLARMNINIKVNYDSIFRSERVAPFCVHDNLCRNVGMLRIFPSMSIESVRAFLAPPTQGVILQTFGAGNMPSKRVDILDALKEAIDRGVLVVNITQCLKGQVDMHYATGKVLYDIGVVPGSDMTSEAAMAKLCYVLGRNDCDHEKKKRLLQTSLRGEMTVTRKGEAKQIDIIPQIAKALRLGTTKEILAVKGALIPPLVCHAAKMNNIDLLEELKESGAVFSLTDYSSRNALHVSASNGNTEATKFLLQNGVNVHAKDQWGFTPLMCAVRSGSMECIEAIRQAGGVIDGDHEEDGMELCYAASHGDMKTLRAYAAAGCNLNDTDYDGRSALHVAVTHRRPDAITFLLESGAQPDLKDFFGRAPLDEASHMGWADVVAQLKQATIEWQEKERRNCQSEDEHGLFQLDEDH</sequence>
<evidence type="ECO:0000256" key="7">
    <source>
        <dbReference type="PROSITE-ProRule" id="PRU00023"/>
    </source>
</evidence>
<dbReference type="GO" id="GO:0004067">
    <property type="term" value="F:asparaginase activity"/>
    <property type="evidence" value="ECO:0007669"/>
    <property type="project" value="UniProtKB-UniRule"/>
</dbReference>
<dbReference type="CDD" id="cd08963">
    <property type="entry name" value="L-asparaginase_I"/>
    <property type="match status" value="1"/>
</dbReference>
<dbReference type="SMART" id="SM00248">
    <property type="entry name" value="ANK"/>
    <property type="match status" value="4"/>
</dbReference>
<dbReference type="FunFam" id="3.40.50.1170:FF:000003">
    <property type="entry name" value="60 kDa lysophospholipase"/>
    <property type="match status" value="1"/>
</dbReference>
<dbReference type="EC" id="3.5.1.1" evidence="1"/>
<dbReference type="InterPro" id="IPR006033">
    <property type="entry name" value="AsnA_fam"/>
</dbReference>
<feature type="binding site" evidence="6">
    <location>
        <begin position="296"/>
        <end position="297"/>
    </location>
    <ligand>
        <name>substrate</name>
    </ligand>
</feature>
<evidence type="ECO:0000256" key="2">
    <source>
        <dbReference type="ARBA" id="ARBA00022737"/>
    </source>
</evidence>
<evidence type="ECO:0000256" key="1">
    <source>
        <dbReference type="ARBA" id="ARBA00012920"/>
    </source>
</evidence>
<dbReference type="InterPro" id="IPR006034">
    <property type="entry name" value="Asparaginase/glutaminase-like"/>
</dbReference>
<dbReference type="InterPro" id="IPR037152">
    <property type="entry name" value="L-asparaginase_N_sf"/>
</dbReference>
<dbReference type="PROSITE" id="PS50088">
    <property type="entry name" value="ANK_REPEAT"/>
    <property type="match status" value="2"/>
</dbReference>
<dbReference type="FunFam" id="3.40.50.40:FF:000001">
    <property type="entry name" value="L-asparaginase 1"/>
    <property type="match status" value="1"/>
</dbReference>
<feature type="repeat" description="ANK" evidence="7">
    <location>
        <begin position="610"/>
        <end position="642"/>
    </location>
</feature>
<accession>A0AAV5V1J5</accession>
<dbReference type="SFLD" id="SFLDS00057">
    <property type="entry name" value="Glutaminase/Asparaginase"/>
    <property type="match status" value="1"/>
</dbReference>
<dbReference type="AlphaFoldDB" id="A0AAV5V1J5"/>
<dbReference type="Pfam" id="PF12796">
    <property type="entry name" value="Ank_2"/>
    <property type="match status" value="2"/>
</dbReference>
<dbReference type="PROSITE" id="PS00917">
    <property type="entry name" value="ASN_GLN_ASE_2"/>
    <property type="match status" value="1"/>
</dbReference>
<dbReference type="PIRSF" id="PIRSF500176">
    <property type="entry name" value="L_ASNase"/>
    <property type="match status" value="1"/>
</dbReference>
<gene>
    <name evidence="11" type="ORF">PFISCL1PPCAC_3519</name>
</gene>